<sequence length="321" mass="35680">MDEGDQFRCWDEMIPDALGLIFRKLPLEDVLTVVPSVCKSWRRAVAGPYCWQEIDIDQWCQGCNPELIGRMLQMLIPRSSGSLRRVCVSGILDDQVFHYIADNAGSLRALELPRSEISDGAVEQAAAKLANVTFLDVSYCVKMGAAALEAFGKNCTSLVGLRRVMHPLEAVDRPSQDDEAHAIAAWMPKLRRLEMAYSLLTDAGAIEILSGCRDLEFLDIRGCWDVKLDQKLLKENFPRLKVSGPLMVGRCEDNHFWDDDDDFDDCGSDSSGHLPWGDAAGDYYDGFSDADAEWDLDGLEVRFYGGGFEDASAALDWPPSP</sequence>
<dbReference type="Proteomes" id="UP000663760">
    <property type="component" value="Chromosome 4"/>
</dbReference>
<dbReference type="PANTHER" id="PTHR38926">
    <property type="entry name" value="F-BOX DOMAIN CONTAINING PROTEIN, EXPRESSED"/>
    <property type="match status" value="1"/>
</dbReference>
<protein>
    <recommendedName>
        <fullName evidence="1">F-box domain-containing protein</fullName>
    </recommendedName>
</protein>
<feature type="domain" description="F-box" evidence="1">
    <location>
        <begin position="17"/>
        <end position="56"/>
    </location>
</feature>
<name>A0A7I8KBH3_SPIIN</name>
<dbReference type="SUPFAM" id="SSF52047">
    <property type="entry name" value="RNI-like"/>
    <property type="match status" value="1"/>
</dbReference>
<proteinExistence type="predicted"/>
<evidence type="ECO:0000313" key="3">
    <source>
        <dbReference type="Proteomes" id="UP000663760"/>
    </source>
</evidence>
<dbReference type="Gene3D" id="1.20.1280.50">
    <property type="match status" value="1"/>
</dbReference>
<dbReference type="AlphaFoldDB" id="A0A7I8KBH3"/>
<evidence type="ECO:0000313" key="2">
    <source>
        <dbReference type="EMBL" id="CAA7395130.1"/>
    </source>
</evidence>
<keyword evidence="3" id="KW-1185">Reference proteome</keyword>
<dbReference type="PANTHER" id="PTHR38926:SF2">
    <property type="entry name" value="F-BOX_LRR-REPEAT PROTEIN 21-RELATED"/>
    <property type="match status" value="1"/>
</dbReference>
<dbReference type="InterPro" id="IPR001810">
    <property type="entry name" value="F-box_dom"/>
</dbReference>
<dbReference type="OrthoDB" id="550575at2759"/>
<reference evidence="2" key="1">
    <citation type="submission" date="2020-02" db="EMBL/GenBank/DDBJ databases">
        <authorList>
            <person name="Scholz U."/>
            <person name="Mascher M."/>
            <person name="Fiebig A."/>
        </authorList>
    </citation>
    <scope>NUCLEOTIDE SEQUENCE</scope>
</reference>
<dbReference type="FunFam" id="1.20.1280.50:FF:000022">
    <property type="entry name" value="F-box protein FBW2"/>
    <property type="match status" value="1"/>
</dbReference>
<dbReference type="InterPro" id="IPR032675">
    <property type="entry name" value="LRR_dom_sf"/>
</dbReference>
<dbReference type="EMBL" id="LR746267">
    <property type="protein sequence ID" value="CAA7395130.1"/>
    <property type="molecule type" value="Genomic_DNA"/>
</dbReference>
<organism evidence="2 3">
    <name type="scientific">Spirodela intermedia</name>
    <name type="common">Intermediate duckweed</name>
    <dbReference type="NCBI Taxonomy" id="51605"/>
    <lineage>
        <taxon>Eukaryota</taxon>
        <taxon>Viridiplantae</taxon>
        <taxon>Streptophyta</taxon>
        <taxon>Embryophyta</taxon>
        <taxon>Tracheophyta</taxon>
        <taxon>Spermatophyta</taxon>
        <taxon>Magnoliopsida</taxon>
        <taxon>Liliopsida</taxon>
        <taxon>Araceae</taxon>
        <taxon>Lemnoideae</taxon>
        <taxon>Spirodela</taxon>
    </lineage>
</organism>
<dbReference type="Gene3D" id="3.80.10.10">
    <property type="entry name" value="Ribonuclease Inhibitor"/>
    <property type="match status" value="1"/>
</dbReference>
<gene>
    <name evidence="2" type="ORF">SI8410_04005791</name>
</gene>
<accession>A0A7I8KBH3</accession>
<evidence type="ECO:0000259" key="1">
    <source>
        <dbReference type="Pfam" id="PF12937"/>
    </source>
</evidence>
<dbReference type="Pfam" id="PF12937">
    <property type="entry name" value="F-box-like"/>
    <property type="match status" value="1"/>
</dbReference>